<dbReference type="SUPFAM" id="SSF49464">
    <property type="entry name" value="Carboxypeptidase regulatory domain-like"/>
    <property type="match status" value="1"/>
</dbReference>
<proteinExistence type="predicted"/>
<protein>
    <recommendedName>
        <fullName evidence="2">TonB-dependent receptor plug domain-containing protein</fullName>
    </recommendedName>
</protein>
<dbReference type="InterPro" id="IPR008969">
    <property type="entry name" value="CarboxyPept-like_regulatory"/>
</dbReference>
<name>A0A0F9RM69_9ZZZZ</name>
<dbReference type="AlphaFoldDB" id="A0A0F9RM69"/>
<comment type="caution">
    <text evidence="1">The sequence shown here is derived from an EMBL/GenBank/DDBJ whole genome shotgun (WGS) entry which is preliminary data.</text>
</comment>
<reference evidence="1" key="1">
    <citation type="journal article" date="2015" name="Nature">
        <title>Complex archaea that bridge the gap between prokaryotes and eukaryotes.</title>
        <authorList>
            <person name="Spang A."/>
            <person name="Saw J.H."/>
            <person name="Jorgensen S.L."/>
            <person name="Zaremba-Niedzwiedzka K."/>
            <person name="Martijn J."/>
            <person name="Lind A.E."/>
            <person name="van Eijk R."/>
            <person name="Schleper C."/>
            <person name="Guy L."/>
            <person name="Ettema T.J."/>
        </authorList>
    </citation>
    <scope>NUCLEOTIDE SEQUENCE</scope>
</reference>
<sequence>MSKLLPSLLICIFIYSSSAAQEFKVSGTVVDALTKKPLEATTIYAESPRDSSLVTYTISDGDGFFELEERSNLKALNLFISYIGYKTKSIKISLKALVKLGNIPMEEQVQELKGVNIVGERVPITIKKDTMEFNADSFTTRPDATVEDVLKKLPGVQVDRDGKITVNGKEVNKVLVNGQVFFSNDPKVATKSLPKEVIDKIQITDTKTKTQEFTGEESDGENKTINLTIKKDKNKGYIGRLAAGYGTDDRYQVNGLLNYFNDRERISFIASSNNINNSGFSFDEIYDMVGNTRGGYDGARDAGLINNFGNGITTSSNIGGSYANADKGQYELDGNYFFGYSDSFNNQRTSRENILPDRRFFTENESNFAGSTNSNRGAANLEFDIDSTLRITVEPSMSINRTYSQRVNTSSTINADGELINQNDRSTLEDGFQRNFSNRFNIIKKLDTIGKFISLSFSNNNTENNSTSNLNSLREVFGDNPNSSF</sequence>
<accession>A0A0F9RM69</accession>
<organism evidence="1">
    <name type="scientific">marine sediment metagenome</name>
    <dbReference type="NCBI Taxonomy" id="412755"/>
    <lineage>
        <taxon>unclassified sequences</taxon>
        <taxon>metagenomes</taxon>
        <taxon>ecological metagenomes</taxon>
    </lineage>
</organism>
<gene>
    <name evidence="1" type="ORF">LCGC14_0559660</name>
</gene>
<dbReference type="EMBL" id="LAZR01000794">
    <property type="protein sequence ID" value="KKN57670.1"/>
    <property type="molecule type" value="Genomic_DNA"/>
</dbReference>
<evidence type="ECO:0008006" key="2">
    <source>
        <dbReference type="Google" id="ProtNLM"/>
    </source>
</evidence>
<evidence type="ECO:0000313" key="1">
    <source>
        <dbReference type="EMBL" id="KKN57670.1"/>
    </source>
</evidence>
<dbReference type="Pfam" id="PF13715">
    <property type="entry name" value="CarbopepD_reg_2"/>
    <property type="match status" value="1"/>
</dbReference>
<dbReference type="SUPFAM" id="SSF56935">
    <property type="entry name" value="Porins"/>
    <property type="match status" value="1"/>
</dbReference>